<dbReference type="SUPFAM" id="SSF57959">
    <property type="entry name" value="Leucine zipper domain"/>
    <property type="match status" value="1"/>
</dbReference>
<feature type="domain" description="BZIP" evidence="11">
    <location>
        <begin position="228"/>
        <end position="278"/>
    </location>
</feature>
<dbReference type="CDD" id="cd12193">
    <property type="entry name" value="bZIP_GCN4"/>
    <property type="match status" value="1"/>
</dbReference>
<dbReference type="GO" id="GO:0005634">
    <property type="term" value="C:nucleus"/>
    <property type="evidence" value="ECO:0007669"/>
    <property type="project" value="UniProtKB-SubCell"/>
</dbReference>
<protein>
    <recommendedName>
        <fullName evidence="11">BZIP domain-containing protein</fullName>
    </recommendedName>
</protein>
<reference evidence="12" key="1">
    <citation type="journal article" date="2021" name="Open Biol.">
        <title>Shared evolutionary footprints suggest mitochondrial oxidative damage underlies multiple complex I losses in fungi.</title>
        <authorList>
            <person name="Schikora-Tamarit M.A."/>
            <person name="Marcet-Houben M."/>
            <person name="Nosek J."/>
            <person name="Gabaldon T."/>
        </authorList>
    </citation>
    <scope>NUCLEOTIDE SEQUENCE</scope>
    <source>
        <strain evidence="12">CBS2887</strain>
    </source>
</reference>
<keyword evidence="9" id="KW-0175">Coiled coil</keyword>
<accession>A0A9P8PPJ4</accession>
<dbReference type="InterPro" id="IPR004827">
    <property type="entry name" value="bZIP"/>
</dbReference>
<proteinExistence type="inferred from homology"/>
<evidence type="ECO:0000256" key="9">
    <source>
        <dbReference type="SAM" id="Coils"/>
    </source>
</evidence>
<evidence type="ECO:0000256" key="8">
    <source>
        <dbReference type="ARBA" id="ARBA00061302"/>
    </source>
</evidence>
<dbReference type="GO" id="GO:1903833">
    <property type="term" value="P:positive regulation of cellular response to amino acid starvation"/>
    <property type="evidence" value="ECO:0007669"/>
    <property type="project" value="TreeGrafter"/>
</dbReference>
<keyword evidence="2" id="KW-0028">Amino-acid biosynthesis</keyword>
<evidence type="ECO:0000256" key="4">
    <source>
        <dbReference type="ARBA" id="ARBA00023125"/>
    </source>
</evidence>
<keyword evidence="5" id="KW-0010">Activator</keyword>
<dbReference type="PROSITE" id="PS50217">
    <property type="entry name" value="BZIP"/>
    <property type="match status" value="1"/>
</dbReference>
<evidence type="ECO:0000256" key="5">
    <source>
        <dbReference type="ARBA" id="ARBA00023159"/>
    </source>
</evidence>
<name>A0A9P8PPJ4_WICPI</name>
<evidence type="ECO:0000313" key="13">
    <source>
        <dbReference type="Proteomes" id="UP000774326"/>
    </source>
</evidence>
<dbReference type="InterPro" id="IPR046347">
    <property type="entry name" value="bZIP_sf"/>
</dbReference>
<dbReference type="PROSITE" id="PS00036">
    <property type="entry name" value="BZIP_BASIC"/>
    <property type="match status" value="1"/>
</dbReference>
<evidence type="ECO:0000256" key="6">
    <source>
        <dbReference type="ARBA" id="ARBA00023163"/>
    </source>
</evidence>
<evidence type="ECO:0000256" key="7">
    <source>
        <dbReference type="ARBA" id="ARBA00023242"/>
    </source>
</evidence>
<sequence>MQANTFTTANSFFDLFDQQAAGLPNFHQQAAIGALTPESSDESYKPRKVAVAAENVFSHYAKKEPQDEEFNFLNFDFVAPSTPPGTVSPSLLHSTSIDSIFSESQSGTPMFDEIPFSDAAELKSLFDAEFDIPVIAKAEADSSLPVLPEFASAAAPISLLPTPSPAPAPASVKFEEASRPAVKRSATEAEISSPADCKRSMSLPNTGALEGRKVRSQQELAPVVCESDDPVAQKRARNTEAARRSRARKVERMTVLEDRVEDLTNRNKALEEEVLRLRALLGQQ</sequence>
<evidence type="ECO:0000256" key="10">
    <source>
        <dbReference type="SAM" id="MobiDB-lite"/>
    </source>
</evidence>
<evidence type="ECO:0000256" key="3">
    <source>
        <dbReference type="ARBA" id="ARBA00023015"/>
    </source>
</evidence>
<dbReference type="OrthoDB" id="5419235at2759"/>
<evidence type="ECO:0000256" key="1">
    <source>
        <dbReference type="ARBA" id="ARBA00004123"/>
    </source>
</evidence>
<comment type="subcellular location">
    <subcellularLocation>
        <location evidence="1">Nucleus</location>
    </subcellularLocation>
</comment>
<keyword evidence="4" id="KW-0238">DNA-binding</keyword>
<dbReference type="SMART" id="SM00338">
    <property type="entry name" value="BRLZ"/>
    <property type="match status" value="1"/>
</dbReference>
<evidence type="ECO:0000256" key="2">
    <source>
        <dbReference type="ARBA" id="ARBA00022605"/>
    </source>
</evidence>
<dbReference type="GO" id="GO:0001080">
    <property type="term" value="P:nitrogen catabolite activation of transcription from RNA polymerase II promoter"/>
    <property type="evidence" value="ECO:0007669"/>
    <property type="project" value="TreeGrafter"/>
</dbReference>
<dbReference type="FunFam" id="3.30.160.60:FF:001491">
    <property type="entry name" value="Cross-pathway control protein A"/>
    <property type="match status" value="1"/>
</dbReference>
<keyword evidence="7" id="KW-0539">Nucleus</keyword>
<dbReference type="Gene3D" id="3.30.160.60">
    <property type="entry name" value="Classic Zinc Finger"/>
    <property type="match status" value="1"/>
</dbReference>
<dbReference type="GO" id="GO:0008652">
    <property type="term" value="P:amino acid biosynthetic process"/>
    <property type="evidence" value="ECO:0007669"/>
    <property type="project" value="UniProtKB-KW"/>
</dbReference>
<dbReference type="AlphaFoldDB" id="A0A9P8PPJ4"/>
<dbReference type="GO" id="GO:0000978">
    <property type="term" value="F:RNA polymerase II cis-regulatory region sequence-specific DNA binding"/>
    <property type="evidence" value="ECO:0007669"/>
    <property type="project" value="TreeGrafter"/>
</dbReference>
<dbReference type="InterPro" id="IPR050946">
    <property type="entry name" value="AP-1_TF_bZIP"/>
</dbReference>
<keyword evidence="13" id="KW-1185">Reference proteome</keyword>
<dbReference type="Pfam" id="PF07716">
    <property type="entry name" value="bZIP_2"/>
    <property type="match status" value="1"/>
</dbReference>
<dbReference type="Proteomes" id="UP000774326">
    <property type="component" value="Unassembled WGS sequence"/>
</dbReference>
<dbReference type="PANTHER" id="PTHR11462:SF35">
    <property type="entry name" value="TRANSCRIPTION FACTOR JRA"/>
    <property type="match status" value="1"/>
</dbReference>
<dbReference type="PANTHER" id="PTHR11462">
    <property type="entry name" value="JUN TRANSCRIPTION FACTOR-RELATED"/>
    <property type="match status" value="1"/>
</dbReference>
<feature type="coiled-coil region" evidence="9">
    <location>
        <begin position="246"/>
        <end position="280"/>
    </location>
</feature>
<evidence type="ECO:0000313" key="12">
    <source>
        <dbReference type="EMBL" id="KAH3674984.1"/>
    </source>
</evidence>
<comment type="similarity">
    <text evidence="8">Belongs to the bZIP family. GCN4 subfamily.</text>
</comment>
<dbReference type="GO" id="GO:0000981">
    <property type="term" value="F:DNA-binding transcription factor activity, RNA polymerase II-specific"/>
    <property type="evidence" value="ECO:0007669"/>
    <property type="project" value="TreeGrafter"/>
</dbReference>
<keyword evidence="3" id="KW-0805">Transcription regulation</keyword>
<reference evidence="12" key="2">
    <citation type="submission" date="2021-01" db="EMBL/GenBank/DDBJ databases">
        <authorList>
            <person name="Schikora-Tamarit M.A."/>
        </authorList>
    </citation>
    <scope>NUCLEOTIDE SEQUENCE</scope>
    <source>
        <strain evidence="12">CBS2887</strain>
    </source>
</reference>
<organism evidence="12 13">
    <name type="scientific">Wickerhamomyces pijperi</name>
    <name type="common">Yeast</name>
    <name type="synonym">Pichia pijperi</name>
    <dbReference type="NCBI Taxonomy" id="599730"/>
    <lineage>
        <taxon>Eukaryota</taxon>
        <taxon>Fungi</taxon>
        <taxon>Dikarya</taxon>
        <taxon>Ascomycota</taxon>
        <taxon>Saccharomycotina</taxon>
        <taxon>Saccharomycetes</taxon>
        <taxon>Phaffomycetales</taxon>
        <taxon>Wickerhamomycetaceae</taxon>
        <taxon>Wickerhamomyces</taxon>
    </lineage>
</organism>
<feature type="region of interest" description="Disordered" evidence="10">
    <location>
        <begin position="183"/>
        <end position="217"/>
    </location>
</feature>
<evidence type="ECO:0000259" key="11">
    <source>
        <dbReference type="PROSITE" id="PS50217"/>
    </source>
</evidence>
<dbReference type="EMBL" id="JAEUBG010005434">
    <property type="protein sequence ID" value="KAH3674984.1"/>
    <property type="molecule type" value="Genomic_DNA"/>
</dbReference>
<dbReference type="GO" id="GO:0005667">
    <property type="term" value="C:transcription regulator complex"/>
    <property type="evidence" value="ECO:0007669"/>
    <property type="project" value="TreeGrafter"/>
</dbReference>
<gene>
    <name evidence="12" type="ORF">WICPIJ_009370</name>
</gene>
<keyword evidence="6" id="KW-0804">Transcription</keyword>
<comment type="caution">
    <text evidence="12">The sequence shown here is derived from an EMBL/GenBank/DDBJ whole genome shotgun (WGS) entry which is preliminary data.</text>
</comment>